<proteinExistence type="predicted"/>
<dbReference type="AlphaFoldDB" id="A0AAN7JMX5"/>
<sequence length="109" mass="11671">MGFRQPPRSGLRDQHGDALELPSAQILRCEAPAWRRGAGDRSGLLNLLGGLQGVRSAEVAPPLRAHVPCHVHRSVVEVALHLSNLPDGTDRRRRNSDSRAGSAAASTVI</sequence>
<organism evidence="2 3">
    <name type="scientific">Trapa incisa</name>
    <dbReference type="NCBI Taxonomy" id="236973"/>
    <lineage>
        <taxon>Eukaryota</taxon>
        <taxon>Viridiplantae</taxon>
        <taxon>Streptophyta</taxon>
        <taxon>Embryophyta</taxon>
        <taxon>Tracheophyta</taxon>
        <taxon>Spermatophyta</taxon>
        <taxon>Magnoliopsida</taxon>
        <taxon>eudicotyledons</taxon>
        <taxon>Gunneridae</taxon>
        <taxon>Pentapetalae</taxon>
        <taxon>rosids</taxon>
        <taxon>malvids</taxon>
        <taxon>Myrtales</taxon>
        <taxon>Lythraceae</taxon>
        <taxon>Trapa</taxon>
    </lineage>
</organism>
<gene>
    <name evidence="2" type="ORF">SAY87_027719</name>
</gene>
<accession>A0AAN7JMX5</accession>
<dbReference type="Proteomes" id="UP001345219">
    <property type="component" value="Chromosome 21"/>
</dbReference>
<reference evidence="2 3" key="1">
    <citation type="journal article" date="2023" name="Hortic Res">
        <title>Pangenome of water caltrop reveals structural variations and asymmetric subgenome divergence after allopolyploidization.</title>
        <authorList>
            <person name="Zhang X."/>
            <person name="Chen Y."/>
            <person name="Wang L."/>
            <person name="Yuan Y."/>
            <person name="Fang M."/>
            <person name="Shi L."/>
            <person name="Lu R."/>
            <person name="Comes H.P."/>
            <person name="Ma Y."/>
            <person name="Chen Y."/>
            <person name="Huang G."/>
            <person name="Zhou Y."/>
            <person name="Zheng Z."/>
            <person name="Qiu Y."/>
        </authorList>
    </citation>
    <scope>NUCLEOTIDE SEQUENCE [LARGE SCALE GENOMIC DNA]</scope>
    <source>
        <tissue evidence="2">Roots</tissue>
    </source>
</reference>
<protein>
    <submittedName>
        <fullName evidence="2">Uncharacterized protein</fullName>
    </submittedName>
</protein>
<name>A0AAN7JMX5_9MYRT</name>
<evidence type="ECO:0000313" key="3">
    <source>
        <dbReference type="Proteomes" id="UP001345219"/>
    </source>
</evidence>
<evidence type="ECO:0000256" key="1">
    <source>
        <dbReference type="SAM" id="MobiDB-lite"/>
    </source>
</evidence>
<feature type="region of interest" description="Disordered" evidence="1">
    <location>
        <begin position="83"/>
        <end position="109"/>
    </location>
</feature>
<keyword evidence="3" id="KW-1185">Reference proteome</keyword>
<dbReference type="EMBL" id="JAXIOK010000018">
    <property type="protein sequence ID" value="KAK4750270.1"/>
    <property type="molecule type" value="Genomic_DNA"/>
</dbReference>
<comment type="caution">
    <text evidence="2">The sequence shown here is derived from an EMBL/GenBank/DDBJ whole genome shotgun (WGS) entry which is preliminary data.</text>
</comment>
<evidence type="ECO:0000313" key="2">
    <source>
        <dbReference type="EMBL" id="KAK4750270.1"/>
    </source>
</evidence>